<dbReference type="PANTHER" id="PTHR34817">
    <property type="entry name" value="NUCLEOTIDYLTRANSFERASE"/>
    <property type="match status" value="1"/>
</dbReference>
<sequence length="250" mass="29653">MRKRIIKYLNSIEKEENIRILYACEAGSRAYGTETAESDYDVRFIYMRPLRAYMSIVQSERTISRKSPFSVEYHGWDIFKAFELCRKSNPALYEWFCSPCIYLKDEFFYINMKQIIYSGYSLQVLFRHYQSLAQKNIKELKRKETGSKVYVKTFLQALRGVMAMRWIAKRQSLPPLSVKQLADGDQYIEEMINVLVKAKTMDVYSKHIPKESFFNEMLNSLLDYFQKHTSEPEGVDVQELNELLWTLLKI</sequence>
<dbReference type="Proteomes" id="UP000580891">
    <property type="component" value="Unassembled WGS sequence"/>
</dbReference>
<reference evidence="1 2" key="1">
    <citation type="submission" date="2020-07" db="EMBL/GenBank/DDBJ databases">
        <title>Genomic Encyclopedia of Type Strains, Phase IV (KMG-IV): sequencing the most valuable type-strain genomes for metagenomic binning, comparative biology and taxonomic classification.</title>
        <authorList>
            <person name="Goeker M."/>
        </authorList>
    </citation>
    <scope>NUCLEOTIDE SEQUENCE [LARGE SCALE GENOMIC DNA]</scope>
    <source>
        <strain evidence="1 2">DSM 25220</strain>
    </source>
</reference>
<dbReference type="PANTHER" id="PTHR34817:SF2">
    <property type="entry name" value="NUCLEOTIDYLTRANSFERASE"/>
    <property type="match status" value="1"/>
</dbReference>
<dbReference type="EMBL" id="JACDUU010000001">
    <property type="protein sequence ID" value="MBA2870400.1"/>
    <property type="molecule type" value="Genomic_DNA"/>
</dbReference>
<dbReference type="RefSeq" id="WP_181536127.1">
    <property type="nucleotide sequence ID" value="NZ_JACDUU010000001.1"/>
</dbReference>
<evidence type="ECO:0000313" key="1">
    <source>
        <dbReference type="EMBL" id="MBA2870400.1"/>
    </source>
</evidence>
<keyword evidence="2" id="KW-1185">Reference proteome</keyword>
<comment type="caution">
    <text evidence="1">The sequence shown here is derived from an EMBL/GenBank/DDBJ whole genome shotgun (WGS) entry which is preliminary data.</text>
</comment>
<dbReference type="Pfam" id="PF10127">
    <property type="entry name" value="RlaP"/>
    <property type="match status" value="1"/>
</dbReference>
<name>A0A7W0BUE8_9BACL</name>
<dbReference type="AlphaFoldDB" id="A0A7W0BUE8"/>
<accession>A0A7W0BUE8</accession>
<evidence type="ECO:0008006" key="3">
    <source>
        <dbReference type="Google" id="ProtNLM"/>
    </source>
</evidence>
<organism evidence="1 2">
    <name type="scientific">[Anoxybacillus] calidus</name>
    <dbReference type="NCBI Taxonomy" id="575178"/>
    <lineage>
        <taxon>Bacteria</taxon>
        <taxon>Bacillati</taxon>
        <taxon>Bacillota</taxon>
        <taxon>Bacilli</taxon>
        <taxon>Bacillales</taxon>
        <taxon>Anoxybacillaceae</taxon>
        <taxon>Paranoxybacillus</taxon>
    </lineage>
</organism>
<protein>
    <recommendedName>
        <fullName evidence="3">Nucleotidyltransferase</fullName>
    </recommendedName>
</protein>
<dbReference type="InterPro" id="IPR018775">
    <property type="entry name" value="RlaP"/>
</dbReference>
<gene>
    <name evidence="1" type="ORF">HNQ85_000658</name>
</gene>
<evidence type="ECO:0000313" key="2">
    <source>
        <dbReference type="Proteomes" id="UP000580891"/>
    </source>
</evidence>
<proteinExistence type="predicted"/>